<evidence type="ECO:0000313" key="3">
    <source>
        <dbReference type="Proteomes" id="UP000199445"/>
    </source>
</evidence>
<evidence type="ECO:0000259" key="1">
    <source>
        <dbReference type="Pfam" id="PF09994"/>
    </source>
</evidence>
<reference evidence="2 3" key="1">
    <citation type="submission" date="2016-10" db="EMBL/GenBank/DDBJ databases">
        <authorList>
            <person name="de Groot N.N."/>
        </authorList>
    </citation>
    <scope>NUCLEOTIDE SEQUENCE [LARGE SCALE GENOMIC DNA]</scope>
    <source>
        <strain evidence="2 3">IBRC-M 10445</strain>
    </source>
</reference>
<dbReference type="SUPFAM" id="SSF53474">
    <property type="entry name" value="alpha/beta-Hydrolases"/>
    <property type="match status" value="1"/>
</dbReference>
<dbReference type="RefSeq" id="WP_177187001.1">
    <property type="nucleotide sequence ID" value="NZ_BMYN01000016.1"/>
</dbReference>
<keyword evidence="2" id="KW-0378">Hydrolase</keyword>
<dbReference type="InterPro" id="IPR018712">
    <property type="entry name" value="Tle1-like_cat"/>
</dbReference>
<dbReference type="AlphaFoldDB" id="A0A1I3PDZ2"/>
<sequence>MKNIIICSDGTWQSPESDTATHILRIARGIAPEDAAGNKQVVFYDWGVGSDGNPLTGGATGKGIDKNILDCYRFLVHNYDDGDAVYLFGFSRGAYTVRSLAGLIGNCGILRREHAGKAAKAYSLYRQRSRASAPGSSKAAAFRRDYAVPGGGRVHFVGVFDTVGALGIPAPFLGTLGTSRYLFHDTEPGSIINHARHAVSIDENRQDFEPTLWTPKAGVDLKQVWFAGVHTDIGGGYRNRALGDHAGQWLAREAETCGLVFEPHFLDNLAPDHTGPQHNEYKGFYRAMRRRIVREVEPVVHVSVRQRWEDDGVSYRSPALRGLLERVGGSWDEIQVIF</sequence>
<name>A0A1I3PDZ2_9GAMM</name>
<dbReference type="InterPro" id="IPR029058">
    <property type="entry name" value="AB_hydrolase_fold"/>
</dbReference>
<feature type="domain" description="T6SS Phospholipase effector Tle1-like catalytic" evidence="1">
    <location>
        <begin position="2"/>
        <end position="253"/>
    </location>
</feature>
<dbReference type="PANTHER" id="PTHR33840:SF1">
    <property type="entry name" value="TLE1 PHOSPHOLIPASE DOMAIN-CONTAINING PROTEIN"/>
    <property type="match status" value="1"/>
</dbReference>
<accession>A0A1I3PDZ2</accession>
<proteinExistence type="predicted"/>
<organism evidence="2 3">
    <name type="scientific">Marinobacter persicus</name>
    <dbReference type="NCBI Taxonomy" id="930118"/>
    <lineage>
        <taxon>Bacteria</taxon>
        <taxon>Pseudomonadati</taxon>
        <taxon>Pseudomonadota</taxon>
        <taxon>Gammaproteobacteria</taxon>
        <taxon>Pseudomonadales</taxon>
        <taxon>Marinobacteraceae</taxon>
        <taxon>Marinobacter</taxon>
    </lineage>
</organism>
<dbReference type="EMBL" id="FOSC01000001">
    <property type="protein sequence ID" value="SFJ19567.1"/>
    <property type="molecule type" value="Genomic_DNA"/>
</dbReference>
<evidence type="ECO:0000313" key="2">
    <source>
        <dbReference type="EMBL" id="SFJ19567.1"/>
    </source>
</evidence>
<dbReference type="Proteomes" id="UP000199445">
    <property type="component" value="Unassembled WGS sequence"/>
</dbReference>
<gene>
    <name evidence="2" type="ORF">SAMN05216429_101160</name>
</gene>
<protein>
    <submittedName>
        <fullName evidence="2">Uncharacterized alpha/beta hydrolase domain</fullName>
    </submittedName>
</protein>
<dbReference type="Pfam" id="PF09994">
    <property type="entry name" value="T6SS_Tle1-like_cat"/>
    <property type="match status" value="1"/>
</dbReference>
<dbReference type="GO" id="GO:0016787">
    <property type="term" value="F:hydrolase activity"/>
    <property type="evidence" value="ECO:0007669"/>
    <property type="project" value="UniProtKB-KW"/>
</dbReference>
<keyword evidence="3" id="KW-1185">Reference proteome</keyword>
<dbReference type="PANTHER" id="PTHR33840">
    <property type="match status" value="1"/>
</dbReference>